<reference evidence="2" key="2">
    <citation type="submission" date="2021-04" db="EMBL/GenBank/DDBJ databases">
        <authorList>
            <person name="Gilroy R."/>
        </authorList>
    </citation>
    <scope>NUCLEOTIDE SEQUENCE</scope>
    <source>
        <strain evidence="2">1068</strain>
    </source>
</reference>
<feature type="transmembrane region" description="Helical" evidence="1">
    <location>
        <begin position="146"/>
        <end position="172"/>
    </location>
</feature>
<dbReference type="Proteomes" id="UP000824056">
    <property type="component" value="Unassembled WGS sequence"/>
</dbReference>
<feature type="transmembrane region" description="Helical" evidence="1">
    <location>
        <begin position="178"/>
        <end position="205"/>
    </location>
</feature>
<evidence type="ECO:0000313" key="3">
    <source>
        <dbReference type="Proteomes" id="UP000824056"/>
    </source>
</evidence>
<name>A0A9D2JU41_9FIRM</name>
<protein>
    <submittedName>
        <fullName evidence="2">DUF1700 domain-containing protein</fullName>
    </submittedName>
</protein>
<organism evidence="2 3">
    <name type="scientific">Candidatus Blautia pullicola</name>
    <dbReference type="NCBI Taxonomy" id="2838498"/>
    <lineage>
        <taxon>Bacteria</taxon>
        <taxon>Bacillati</taxon>
        <taxon>Bacillota</taxon>
        <taxon>Clostridia</taxon>
        <taxon>Lachnospirales</taxon>
        <taxon>Lachnospiraceae</taxon>
        <taxon>Blautia</taxon>
    </lineage>
</organism>
<keyword evidence="1" id="KW-0812">Transmembrane</keyword>
<comment type="caution">
    <text evidence="2">The sequence shown here is derived from an EMBL/GenBank/DDBJ whole genome shotgun (WGS) entry which is preliminary data.</text>
</comment>
<sequence length="272" mass="29427">MNRTEFLAQLERLLGDVPQSEREAALEYYRSYFDEAGEENEAAVIQELGSPGKVAAIIKADLAGDGGQHGEYTEAGYRDQRFQDREMPEAFQEENFSGEEKEENNWDGTRYRGFSERSGRGYDGPYRRAGYGGSGTAHQQPNRKAFWLLIILIIVAVPFLGLSGAGVIIGIIGGLFGAVIGIVCGVLGLLAGGLGLVVAGFLMLVQSLVFLLPTPATAVACAGGALILLALGILLMTGFLWLVFKVFPAVLRWVVDFIQRILHRGIRGGENS</sequence>
<reference evidence="2" key="1">
    <citation type="journal article" date="2021" name="PeerJ">
        <title>Extensive microbial diversity within the chicken gut microbiome revealed by metagenomics and culture.</title>
        <authorList>
            <person name="Gilroy R."/>
            <person name="Ravi A."/>
            <person name="Getino M."/>
            <person name="Pursley I."/>
            <person name="Horton D.L."/>
            <person name="Alikhan N.F."/>
            <person name="Baker D."/>
            <person name="Gharbi K."/>
            <person name="Hall N."/>
            <person name="Watson M."/>
            <person name="Adriaenssens E.M."/>
            <person name="Foster-Nyarko E."/>
            <person name="Jarju S."/>
            <person name="Secka A."/>
            <person name="Antonio M."/>
            <person name="Oren A."/>
            <person name="Chaudhuri R.R."/>
            <person name="La Ragione R."/>
            <person name="Hildebrand F."/>
            <person name="Pallen M.J."/>
        </authorList>
    </citation>
    <scope>NUCLEOTIDE SEQUENCE</scope>
    <source>
        <strain evidence="2">1068</strain>
    </source>
</reference>
<accession>A0A9D2JU41</accession>
<feature type="transmembrane region" description="Helical" evidence="1">
    <location>
        <begin position="217"/>
        <end position="244"/>
    </location>
</feature>
<dbReference type="Pfam" id="PF22564">
    <property type="entry name" value="HAAS"/>
    <property type="match status" value="1"/>
</dbReference>
<proteinExistence type="predicted"/>
<dbReference type="EMBL" id="DXBG01000205">
    <property type="protein sequence ID" value="HIZ65994.1"/>
    <property type="molecule type" value="Genomic_DNA"/>
</dbReference>
<dbReference type="AlphaFoldDB" id="A0A9D2JU41"/>
<evidence type="ECO:0000313" key="2">
    <source>
        <dbReference type="EMBL" id="HIZ65994.1"/>
    </source>
</evidence>
<keyword evidence="1" id="KW-0472">Membrane</keyword>
<keyword evidence="1" id="KW-1133">Transmembrane helix</keyword>
<gene>
    <name evidence="2" type="ORF">H9809_08890</name>
</gene>
<evidence type="ECO:0000256" key="1">
    <source>
        <dbReference type="SAM" id="Phobius"/>
    </source>
</evidence>